<dbReference type="Proteomes" id="UP000681720">
    <property type="component" value="Unassembled WGS sequence"/>
</dbReference>
<evidence type="ECO:0000259" key="1">
    <source>
        <dbReference type="PROSITE" id="PS51698"/>
    </source>
</evidence>
<gene>
    <name evidence="4" type="ORF">GIL414_LOCUS29474</name>
    <name evidence="5" type="ORF">GIL414_LOCUS64499</name>
    <name evidence="2" type="ORF">SMN809_LOCUS29012</name>
    <name evidence="3" type="ORF">SMN809_LOCUS29037</name>
</gene>
<feature type="domain" description="U-box" evidence="1">
    <location>
        <begin position="2"/>
        <end position="47"/>
    </location>
</feature>
<evidence type="ECO:0000313" key="6">
    <source>
        <dbReference type="Proteomes" id="UP000676336"/>
    </source>
</evidence>
<reference evidence="2" key="1">
    <citation type="submission" date="2021-02" db="EMBL/GenBank/DDBJ databases">
        <authorList>
            <person name="Nowell W R."/>
        </authorList>
    </citation>
    <scope>NUCLEOTIDE SEQUENCE</scope>
</reference>
<dbReference type="PANTHER" id="PTHR46573:SF1">
    <property type="entry name" value="WD REPEAT, SAM AND U-BOX DOMAIN-CONTAINING PROTEIN 1"/>
    <property type="match status" value="1"/>
</dbReference>
<proteinExistence type="predicted"/>
<dbReference type="PANTHER" id="PTHR46573">
    <property type="entry name" value="WD REPEAT, SAM AND U-BOX DOMAIN-CONTAINING PROTEIN 1"/>
    <property type="match status" value="1"/>
</dbReference>
<evidence type="ECO:0000313" key="5">
    <source>
        <dbReference type="EMBL" id="CAF5141330.1"/>
    </source>
</evidence>
<evidence type="ECO:0000313" key="3">
    <source>
        <dbReference type="EMBL" id="CAF4368653.1"/>
    </source>
</evidence>
<dbReference type="Proteomes" id="UP000676336">
    <property type="component" value="Unassembled WGS sequence"/>
</dbReference>
<dbReference type="AlphaFoldDB" id="A0A8S2V4W9"/>
<dbReference type="InterPro" id="IPR003613">
    <property type="entry name" value="Ubox_domain"/>
</dbReference>
<dbReference type="GO" id="GO:0016567">
    <property type="term" value="P:protein ubiquitination"/>
    <property type="evidence" value="ECO:0007669"/>
    <property type="project" value="InterPro"/>
</dbReference>
<dbReference type="Pfam" id="PF04564">
    <property type="entry name" value="U-box"/>
    <property type="match status" value="1"/>
</dbReference>
<name>A0A8S2V4W9_9BILA</name>
<dbReference type="InterPro" id="IPR013083">
    <property type="entry name" value="Znf_RING/FYVE/PHD"/>
</dbReference>
<organism evidence="2 6">
    <name type="scientific">Rotaria magnacalcarata</name>
    <dbReference type="NCBI Taxonomy" id="392030"/>
    <lineage>
        <taxon>Eukaryota</taxon>
        <taxon>Metazoa</taxon>
        <taxon>Spiralia</taxon>
        <taxon>Gnathifera</taxon>
        <taxon>Rotifera</taxon>
        <taxon>Eurotatoria</taxon>
        <taxon>Bdelloidea</taxon>
        <taxon>Philodinida</taxon>
        <taxon>Philodinidae</taxon>
        <taxon>Rotaria</taxon>
    </lineage>
</organism>
<evidence type="ECO:0000313" key="4">
    <source>
        <dbReference type="EMBL" id="CAF4385077.1"/>
    </source>
</evidence>
<dbReference type="EMBL" id="CAJOBJ010278708">
    <property type="protein sequence ID" value="CAF5141330.1"/>
    <property type="molecule type" value="Genomic_DNA"/>
</dbReference>
<dbReference type="Gene3D" id="3.30.40.10">
    <property type="entry name" value="Zinc/RING finger domain, C3HC4 (zinc finger)"/>
    <property type="match status" value="1"/>
</dbReference>
<dbReference type="PROSITE" id="PS51698">
    <property type="entry name" value="U_BOX"/>
    <property type="match status" value="1"/>
</dbReference>
<evidence type="ECO:0000313" key="2">
    <source>
        <dbReference type="EMBL" id="CAF4368108.1"/>
    </source>
</evidence>
<dbReference type="GO" id="GO:0004842">
    <property type="term" value="F:ubiquitin-protein transferase activity"/>
    <property type="evidence" value="ECO:0007669"/>
    <property type="project" value="InterPro"/>
</dbReference>
<sequence>MNTPKDYLCPITLEIMDLPVILIEDGRSYEKRELQRWLQNHNTSPTT</sequence>
<feature type="non-terminal residue" evidence="2">
    <location>
        <position position="47"/>
    </location>
</feature>
<protein>
    <recommendedName>
        <fullName evidence="1">U-box domain-containing protein</fullName>
    </recommendedName>
</protein>
<accession>A0A8S2V4W9</accession>
<dbReference type="EMBL" id="CAJOBJ010053489">
    <property type="protein sequence ID" value="CAF4385077.1"/>
    <property type="molecule type" value="Genomic_DNA"/>
</dbReference>
<dbReference type="EMBL" id="CAJOBI010050187">
    <property type="protein sequence ID" value="CAF4368108.1"/>
    <property type="molecule type" value="Genomic_DNA"/>
</dbReference>
<dbReference type="SUPFAM" id="SSF57850">
    <property type="entry name" value="RING/U-box"/>
    <property type="match status" value="1"/>
</dbReference>
<comment type="caution">
    <text evidence="2">The sequence shown here is derived from an EMBL/GenBank/DDBJ whole genome shotgun (WGS) entry which is preliminary data.</text>
</comment>
<dbReference type="EMBL" id="CAJOBI010050339">
    <property type="protein sequence ID" value="CAF4368653.1"/>
    <property type="molecule type" value="Genomic_DNA"/>
</dbReference>
<dbReference type="InterPro" id="IPR052085">
    <property type="entry name" value="WD-SAM-U-box"/>
</dbReference>